<keyword evidence="2" id="KW-0812">Transmembrane</keyword>
<proteinExistence type="predicted"/>
<dbReference type="OMA" id="QPEYCTE"/>
<feature type="compositionally biased region" description="Basic and acidic residues" evidence="1">
    <location>
        <begin position="495"/>
        <end position="516"/>
    </location>
</feature>
<evidence type="ECO:0000256" key="2">
    <source>
        <dbReference type="SAM" id="Phobius"/>
    </source>
</evidence>
<dbReference type="GO" id="GO:0098609">
    <property type="term" value="P:cell-cell adhesion"/>
    <property type="evidence" value="ECO:0000318"/>
    <property type="project" value="GO_Central"/>
</dbReference>
<feature type="chain" id="PRO_5029501121" description="Ig-like domain-containing protein" evidence="3">
    <location>
        <begin position="28"/>
        <end position="620"/>
    </location>
</feature>
<feature type="compositionally biased region" description="Basic and acidic residues" evidence="1">
    <location>
        <begin position="575"/>
        <end position="586"/>
    </location>
</feature>
<dbReference type="SMART" id="SM00408">
    <property type="entry name" value="IGc2"/>
    <property type="match status" value="2"/>
</dbReference>
<dbReference type="GO" id="GO:0005911">
    <property type="term" value="C:cell-cell junction"/>
    <property type="evidence" value="ECO:0000318"/>
    <property type="project" value="GO_Central"/>
</dbReference>
<reference evidence="6" key="1">
    <citation type="submission" date="2015-02" db="EMBL/GenBank/DDBJ databases">
        <title>Genome sequencing for Strongylocentrotus purpuratus.</title>
        <authorList>
            <person name="Murali S."/>
            <person name="Liu Y."/>
            <person name="Vee V."/>
            <person name="English A."/>
            <person name="Wang M."/>
            <person name="Skinner E."/>
            <person name="Han Y."/>
            <person name="Muzny D.M."/>
            <person name="Worley K.C."/>
            <person name="Gibbs R.A."/>
        </authorList>
    </citation>
    <scope>NUCLEOTIDE SEQUENCE</scope>
</reference>
<feature type="compositionally biased region" description="Basic and acidic residues" evidence="1">
    <location>
        <begin position="549"/>
        <end position="559"/>
    </location>
</feature>
<feature type="compositionally biased region" description="Acidic residues" evidence="1">
    <location>
        <begin position="587"/>
        <end position="596"/>
    </location>
</feature>
<dbReference type="AlphaFoldDB" id="A0A7M7LL32"/>
<evidence type="ECO:0000259" key="4">
    <source>
        <dbReference type="PROSITE" id="PS50835"/>
    </source>
</evidence>
<accession>A0A7M7LL32</accession>
<evidence type="ECO:0000256" key="1">
    <source>
        <dbReference type="SAM" id="MobiDB-lite"/>
    </source>
</evidence>
<dbReference type="Proteomes" id="UP000007110">
    <property type="component" value="Unassembled WGS sequence"/>
</dbReference>
<dbReference type="OrthoDB" id="6413693at2759"/>
<keyword evidence="2" id="KW-1133">Transmembrane helix</keyword>
<feature type="domain" description="Ig-like" evidence="4">
    <location>
        <begin position="234"/>
        <end position="337"/>
    </location>
</feature>
<dbReference type="PANTHER" id="PTHR45889">
    <property type="entry name" value="IG-LIKE DOMAIN-CONTAINING PROTEIN"/>
    <property type="match status" value="1"/>
</dbReference>
<feature type="region of interest" description="Disordered" evidence="1">
    <location>
        <begin position="476"/>
        <end position="605"/>
    </location>
</feature>
<sequence length="620" mass="68421">MELVGTGLPGALVLLLIYTARLTPCQGVPTISRGPDNQTVNFGQTVHLTCMVRDKSDGYLVVWIKDGTRITRNNNESLDSRHVDTSRYSLFGNWAQGDYSLEIQNIISGDKGAYKCIIQEASSRDYIETSTEATVSIEYSPSLSSFLCSIPESASDLRIGYTITFVCQADLGNPPATLSATYDLSPVNETTEILTNEIRLNYEKTLGKEDNGKIFRCTLSQELLDQPEYCTEGPLVVKYKPMDIAITSAMLPDDGSSLAVVEVNTERVVFTCATSANPEAQYTWTVTEAQGCSKGMNHYSLGDQLILTTVDMAYDGAVISCTANNTIGKASTSITINVMNDDPNALCYSTTAPEPEGTKPTPTKAPVTGPMMLTTMHIIIIIIAAAFLVVIIILGYIAFSRRRDTPIQLTMMSGPDDTRSIAESIIFHSRHNTPDPEHRSNSLGRMQSNFSTMSYDTQSIDSATALMHLRSLESPEYKTNPKLTGSPTRKLGGKCGKEYGKECGKEIQMDDMERSPFHRFQSTDNTYEGSPKRGSPTPPGEKSTLTRQPSEHKYEECPPLKKYTTHASQTDLAFTDDKIEEERQEISDTSDSDSEFDYNPKKQNFSVNNSNIRFAKHTEV</sequence>
<evidence type="ECO:0000256" key="3">
    <source>
        <dbReference type="SAM" id="SignalP"/>
    </source>
</evidence>
<organism evidence="5 6">
    <name type="scientific">Strongylocentrotus purpuratus</name>
    <name type="common">Purple sea urchin</name>
    <dbReference type="NCBI Taxonomy" id="7668"/>
    <lineage>
        <taxon>Eukaryota</taxon>
        <taxon>Metazoa</taxon>
        <taxon>Echinodermata</taxon>
        <taxon>Eleutherozoa</taxon>
        <taxon>Echinozoa</taxon>
        <taxon>Echinoidea</taxon>
        <taxon>Euechinoidea</taxon>
        <taxon>Echinacea</taxon>
        <taxon>Camarodonta</taxon>
        <taxon>Echinidea</taxon>
        <taxon>Strongylocentrotidae</taxon>
        <taxon>Strongylocentrotus</taxon>
    </lineage>
</organism>
<dbReference type="GeneID" id="100892759"/>
<dbReference type="SMART" id="SM00409">
    <property type="entry name" value="IG"/>
    <property type="match status" value="2"/>
</dbReference>
<keyword evidence="2" id="KW-0472">Membrane</keyword>
<feature type="transmembrane region" description="Helical" evidence="2">
    <location>
        <begin position="376"/>
        <end position="399"/>
    </location>
</feature>
<name>A0A7M7LL32_STRPU</name>
<dbReference type="Gene3D" id="2.60.40.10">
    <property type="entry name" value="Immunoglobulins"/>
    <property type="match status" value="3"/>
</dbReference>
<dbReference type="InterPro" id="IPR003599">
    <property type="entry name" value="Ig_sub"/>
</dbReference>
<feature type="domain" description="Ig-like" evidence="4">
    <location>
        <begin position="29"/>
        <end position="136"/>
    </location>
</feature>
<reference evidence="5" key="2">
    <citation type="submission" date="2021-01" db="UniProtKB">
        <authorList>
            <consortium name="EnsemblMetazoa"/>
        </authorList>
    </citation>
    <scope>IDENTIFICATION</scope>
</reference>
<dbReference type="SUPFAM" id="SSF48726">
    <property type="entry name" value="Immunoglobulin"/>
    <property type="match status" value="2"/>
</dbReference>
<evidence type="ECO:0000313" key="6">
    <source>
        <dbReference type="Proteomes" id="UP000007110"/>
    </source>
</evidence>
<dbReference type="RefSeq" id="XP_003724223.1">
    <property type="nucleotide sequence ID" value="XM_003724175.3"/>
</dbReference>
<evidence type="ECO:0000313" key="5">
    <source>
        <dbReference type="EnsemblMetazoa" id="XP_003724223"/>
    </source>
</evidence>
<dbReference type="InterPro" id="IPR003598">
    <property type="entry name" value="Ig_sub2"/>
</dbReference>
<protein>
    <recommendedName>
        <fullName evidence="4">Ig-like domain-containing protein</fullName>
    </recommendedName>
</protein>
<dbReference type="GO" id="GO:0050839">
    <property type="term" value="F:cell adhesion molecule binding"/>
    <property type="evidence" value="ECO:0000318"/>
    <property type="project" value="GO_Central"/>
</dbReference>
<dbReference type="PANTHER" id="PTHR45889:SF8">
    <property type="entry name" value="IG-LIKE DOMAIN-CONTAINING PROTEIN"/>
    <property type="match status" value="1"/>
</dbReference>
<dbReference type="InterPro" id="IPR013098">
    <property type="entry name" value="Ig_I-set"/>
</dbReference>
<dbReference type="InterPro" id="IPR013783">
    <property type="entry name" value="Ig-like_fold"/>
</dbReference>
<dbReference type="Pfam" id="PF07679">
    <property type="entry name" value="I-set"/>
    <property type="match status" value="1"/>
</dbReference>
<feature type="signal peptide" evidence="3">
    <location>
        <begin position="1"/>
        <end position="27"/>
    </location>
</feature>
<dbReference type="InParanoid" id="A0A7M7LL32"/>
<keyword evidence="3" id="KW-0732">Signal</keyword>
<dbReference type="EnsemblMetazoa" id="XM_003724175">
    <property type="protein sequence ID" value="XP_003724223"/>
    <property type="gene ID" value="LOC100892759"/>
</dbReference>
<keyword evidence="6" id="KW-1185">Reference proteome</keyword>
<dbReference type="KEGG" id="spu:100892759"/>
<dbReference type="InterPro" id="IPR007110">
    <property type="entry name" value="Ig-like_dom"/>
</dbReference>
<dbReference type="InterPro" id="IPR036179">
    <property type="entry name" value="Ig-like_dom_sf"/>
</dbReference>
<dbReference type="GO" id="GO:0005886">
    <property type="term" value="C:plasma membrane"/>
    <property type="evidence" value="ECO:0000318"/>
    <property type="project" value="GO_Central"/>
</dbReference>
<dbReference type="PROSITE" id="PS50835">
    <property type="entry name" value="IG_LIKE"/>
    <property type="match status" value="2"/>
</dbReference>